<dbReference type="Proteomes" id="UP000664032">
    <property type="component" value="Unassembled WGS sequence"/>
</dbReference>
<proteinExistence type="predicted"/>
<accession>A0ACB8H342</accession>
<comment type="caution">
    <text evidence="1">The sequence shown here is derived from an EMBL/GenBank/DDBJ whole genome shotgun (WGS) entry which is preliminary data.</text>
</comment>
<reference evidence="1" key="1">
    <citation type="submission" date="2021-10" db="EMBL/GenBank/DDBJ databases">
        <title>Psilocybe cubensis genome.</title>
        <authorList>
            <person name="Mckernan K.J."/>
            <person name="Crawford S."/>
            <person name="Trippe A."/>
            <person name="Kane L.T."/>
            <person name="Mclaughlin S."/>
        </authorList>
    </citation>
    <scope>NUCLEOTIDE SEQUENCE</scope>
    <source>
        <strain evidence="1">MGC-MH-2018</strain>
    </source>
</reference>
<gene>
    <name evidence="1" type="ORF">JR316_0004431</name>
</gene>
<dbReference type="EMBL" id="JAFIQS020000004">
    <property type="protein sequence ID" value="KAH9482333.1"/>
    <property type="molecule type" value="Genomic_DNA"/>
</dbReference>
<evidence type="ECO:0000313" key="1">
    <source>
        <dbReference type="EMBL" id="KAH9482333.1"/>
    </source>
</evidence>
<evidence type="ECO:0000313" key="2">
    <source>
        <dbReference type="Proteomes" id="UP000664032"/>
    </source>
</evidence>
<protein>
    <submittedName>
        <fullName evidence="1">Uncharacterized protein</fullName>
    </submittedName>
</protein>
<name>A0ACB8H342_PSICU</name>
<sequence>MSYPKSNHPNSPSFDSSTYTSTSKSSRSATSPRKTHRKRASTSKLSSDTTSTLPEYFSVPTRGAAATTGWQPNSGHSQQILYPTQRHLHSFSGSRLGVGVGEEEEDKPPDYPDSAEEADEDTDTDVNAANIVYVPVASPSQRPQAVSPRRNKRFLPSHKRRQSVSSFQQFQQQQQQELESSDPYLDSLLERSVHALEMSNTLLQSSISTKSSLSTILGADTSGDGALEARALGLSHRIRETWDARAAWADDLEEISRNVEGLFIEENNSSPSSRRYTSRSNIDSSTAMRKGGVSCSLPSGGGYMSSMRRRPSLDLRLQSDSAAAPRLHYTLQSRSNLVSPPPRALTQYVASTEDTESIFLPSTIGLRSSPSVHPTPDSSWKPLSDVASSSTTSLLSTQSFSSLAPSKLADKPLEPSTPAYNMLSSFVFRPTPPGSATPSFVSRRRDSSIASGSTERERRSRRSSKSPVSQNRGTVSPIRQLTPPVEEASSSSSSSDGFLAKRTVQSLRKILDDQPPPPPPVSNKLKSPAFMPRTPAPAAEAETSTATASISRLFTKGKHSSSTRSASPPRQSAMKQRHRGAVASPNGDANPSASALPSAVHTPSLSLSVSTSNTHTAATPSPLPSPSPMSASGSGVVQTLSIPDLVSKVLKARSGLGSRGSITDADSSGQSTPSKRISFAELPESYASTRPPSSRFSKGNKSSSRRRKSSGAGSSGKGDDDAGDVSPGSWWSGWLGGGMGGSAGVHGLGVSLARQEERMEDRMTRNWGGRINSGYGGGGLDDWAVSPPKTRSHTVEYE</sequence>
<organism evidence="1 2">
    <name type="scientific">Psilocybe cubensis</name>
    <name type="common">Psychedelic mushroom</name>
    <name type="synonym">Stropharia cubensis</name>
    <dbReference type="NCBI Taxonomy" id="181762"/>
    <lineage>
        <taxon>Eukaryota</taxon>
        <taxon>Fungi</taxon>
        <taxon>Dikarya</taxon>
        <taxon>Basidiomycota</taxon>
        <taxon>Agaricomycotina</taxon>
        <taxon>Agaricomycetes</taxon>
        <taxon>Agaricomycetidae</taxon>
        <taxon>Agaricales</taxon>
        <taxon>Agaricineae</taxon>
        <taxon>Strophariaceae</taxon>
        <taxon>Psilocybe</taxon>
    </lineage>
</organism>
<keyword evidence="2" id="KW-1185">Reference proteome</keyword>